<dbReference type="InterPro" id="IPR001757">
    <property type="entry name" value="P_typ_ATPase"/>
</dbReference>
<dbReference type="SUPFAM" id="SSF81665">
    <property type="entry name" value="Calcium ATPase, transmembrane domain M"/>
    <property type="match status" value="1"/>
</dbReference>
<dbReference type="FunFam" id="2.70.150.10:FF:000002">
    <property type="entry name" value="Copper-transporting ATPase 1, putative"/>
    <property type="match status" value="1"/>
</dbReference>
<evidence type="ECO:0000259" key="19">
    <source>
        <dbReference type="PROSITE" id="PS50846"/>
    </source>
</evidence>
<evidence type="ECO:0000256" key="3">
    <source>
        <dbReference type="ARBA" id="ARBA00022475"/>
    </source>
</evidence>
<evidence type="ECO:0000256" key="13">
    <source>
        <dbReference type="ARBA" id="ARBA00022989"/>
    </source>
</evidence>
<feature type="domain" description="HMA" evidence="19">
    <location>
        <begin position="11"/>
        <end position="79"/>
    </location>
</feature>
<dbReference type="GO" id="GO:0046872">
    <property type="term" value="F:metal ion binding"/>
    <property type="evidence" value="ECO:0007669"/>
    <property type="project" value="UniProtKB-KW"/>
</dbReference>
<dbReference type="GO" id="GO:0016463">
    <property type="term" value="F:P-type zinc transporter activity"/>
    <property type="evidence" value="ECO:0007669"/>
    <property type="project" value="UniProtKB-EC"/>
</dbReference>
<dbReference type="EMBL" id="FNBJ01000048">
    <property type="protein sequence ID" value="SDG11449.1"/>
    <property type="molecule type" value="Genomic_DNA"/>
</dbReference>
<dbReference type="SUPFAM" id="SSF81653">
    <property type="entry name" value="Calcium ATPase, transduction domain A"/>
    <property type="match status" value="1"/>
</dbReference>
<evidence type="ECO:0000256" key="4">
    <source>
        <dbReference type="ARBA" id="ARBA00022539"/>
    </source>
</evidence>
<feature type="region of interest" description="Disordered" evidence="18">
    <location>
        <begin position="164"/>
        <end position="186"/>
    </location>
</feature>
<reference evidence="20 25" key="2">
    <citation type="submission" date="2018-04" db="EMBL/GenBank/DDBJ databases">
        <title>Subsurface microbial communities from deep shales in Ohio and West Virginia, USA.</title>
        <authorList>
            <person name="Wrighton K."/>
        </authorList>
    </citation>
    <scope>NUCLEOTIDE SEQUENCE [LARGE SCALE GENOMIC DNA]</scope>
    <source>
        <strain evidence="20 25">MSL28</strain>
    </source>
</reference>
<dbReference type="InterPro" id="IPR027256">
    <property type="entry name" value="P-typ_ATPase_IB"/>
</dbReference>
<accession>A0A1G7RMN9</accession>
<dbReference type="CDD" id="cd07548">
    <property type="entry name" value="P-type_ATPase-Cd_Zn_Co_like"/>
    <property type="match status" value="1"/>
</dbReference>
<dbReference type="InterPro" id="IPR059000">
    <property type="entry name" value="ATPase_P-type_domA"/>
</dbReference>
<keyword evidence="4" id="KW-0104">Cadmium</keyword>
<organism evidence="20 25">
    <name type="scientific">Halanaerobium congolense</name>
    <dbReference type="NCBI Taxonomy" id="54121"/>
    <lineage>
        <taxon>Bacteria</taxon>
        <taxon>Bacillati</taxon>
        <taxon>Bacillota</taxon>
        <taxon>Clostridia</taxon>
        <taxon>Halanaerobiales</taxon>
        <taxon>Halanaerobiaceae</taxon>
        <taxon>Halanaerobium</taxon>
    </lineage>
</organism>
<comment type="similarity">
    <text evidence="2 17">Belongs to the cation transport ATPase (P-type) (TC 3.A.3) family. Type IB subfamily.</text>
</comment>
<gene>
    <name evidence="20" type="ORF">C8C78_13611</name>
    <name evidence="21" type="ORF">SAMN04488598_1483</name>
    <name evidence="22" type="ORF">SAMN04515652_14711</name>
</gene>
<keyword evidence="11" id="KW-0460">Magnesium</keyword>
<evidence type="ECO:0000256" key="17">
    <source>
        <dbReference type="RuleBase" id="RU362081"/>
    </source>
</evidence>
<dbReference type="InterPro" id="IPR023299">
    <property type="entry name" value="ATPase_P-typ_cyto_dom_N"/>
</dbReference>
<dbReference type="Pfam" id="PF00122">
    <property type="entry name" value="E1-E2_ATPase"/>
    <property type="match status" value="1"/>
</dbReference>
<evidence type="ECO:0000313" key="24">
    <source>
        <dbReference type="Proteomes" id="UP000199519"/>
    </source>
</evidence>
<dbReference type="PROSITE" id="PS50846">
    <property type="entry name" value="HMA_2"/>
    <property type="match status" value="2"/>
</dbReference>
<feature type="transmembrane region" description="Helical" evidence="17">
    <location>
        <begin position="759"/>
        <end position="779"/>
    </location>
</feature>
<evidence type="ECO:0000256" key="9">
    <source>
        <dbReference type="ARBA" id="ARBA00022833"/>
    </source>
</evidence>
<evidence type="ECO:0000256" key="7">
    <source>
        <dbReference type="ARBA" id="ARBA00022723"/>
    </source>
</evidence>
<dbReference type="NCBIfam" id="TIGR01512">
    <property type="entry name" value="ATPase-IB2_Cd"/>
    <property type="match status" value="1"/>
</dbReference>
<dbReference type="PRINTS" id="PR00119">
    <property type="entry name" value="CATATPASE"/>
</dbReference>
<dbReference type="FunFam" id="3.40.1110.10:FF:000066">
    <property type="entry name" value="Cadmium-translocating P-type ATPase"/>
    <property type="match status" value="1"/>
</dbReference>
<keyword evidence="12" id="KW-1278">Translocase</keyword>
<evidence type="ECO:0000256" key="6">
    <source>
        <dbReference type="ARBA" id="ARBA00022692"/>
    </source>
</evidence>
<evidence type="ECO:0000256" key="18">
    <source>
        <dbReference type="SAM" id="MobiDB-lite"/>
    </source>
</evidence>
<keyword evidence="8 17" id="KW-0547">Nucleotide-binding</keyword>
<sequence>MTEATLVKSKYKAKYILNGLSCSNCAAKIEKAVQELPYVLEAEMNFAVSKILIEGNSDKVENMTKELQELVDQIESGITVEQGSGKIREYSQKYILEGLTCSNCAGKIEKAVNDLPQVEKAELNFATSKISIQGENIDNSSFRGKLQEIADRIEPGLTIREAESKANKENSNDNSHAQDHSHGTEEENSYMKRRFWPGVVLFAIAIILFEIPAISSKVAEMPAFIEWILYGSSYLLIGGPVLMAAYKNIKRGQVFDENFLMGIATIGAFAIQEFPEGVAVMLFYMVGEMFQEKAVDRSRRSIKSLMDIRPDYANLKTDDGTQRVDPESVQIGDVILIKPGEKVPLDGEVLEGSSMLDTSALTGESVPRKVEPGEDVLGGMINKNGLLTVKVNKEYGQSTVAKILDLVENASGKKAPTEQFITKFARYYTPVVVYAALAIAVLPPLFLPGAVFVDWFYRALIFLVISCPCALVVSIPLGFFGGIGRASRQGILVKGGNYLEALNNVTEIVFDKTGTLTKGEFSVSKVESYNGFKKNEILAKAAYAESHSTHPIAKSILEAYEQDIETDKIDDYQEISGHGIRAVIDDQEVLAGNIKLMNKENIDCQEADEDGTIVYLAIDKKYAGYITITDEIKADTAEAIKGLKKLGIRNLTMLTGDRKAVAESVAARLGLDNYYAELLPDQKVEKVEELLTNKDEKDKLIFVGDGINDAPVLARSDIGVAMGGLGSDAAIEAADVVLMTDEPSKLITAIETARKTKRIVWQNIIVSLAVKGFFVVLGALGMATIWEAVFADVGVALLAVLNAMRISRNV</sequence>
<evidence type="ECO:0000256" key="14">
    <source>
        <dbReference type="ARBA" id="ARBA00023136"/>
    </source>
</evidence>
<dbReference type="Pfam" id="PF00403">
    <property type="entry name" value="HMA"/>
    <property type="match status" value="2"/>
</dbReference>
<feature type="transmembrane region" description="Helical" evidence="17">
    <location>
        <begin position="459"/>
        <end position="480"/>
    </location>
</feature>
<feature type="compositionally biased region" description="Basic and acidic residues" evidence="18">
    <location>
        <begin position="164"/>
        <end position="185"/>
    </location>
</feature>
<dbReference type="PRINTS" id="PR00941">
    <property type="entry name" value="CDATPASE"/>
</dbReference>
<dbReference type="InterPro" id="IPR023298">
    <property type="entry name" value="ATPase_P-typ_TM_dom_sf"/>
</dbReference>
<dbReference type="Gene3D" id="3.30.70.100">
    <property type="match status" value="2"/>
</dbReference>
<dbReference type="CDD" id="cd00371">
    <property type="entry name" value="HMA"/>
    <property type="match status" value="2"/>
</dbReference>
<dbReference type="InterPro" id="IPR036412">
    <property type="entry name" value="HAD-like_sf"/>
</dbReference>
<dbReference type="InterPro" id="IPR044492">
    <property type="entry name" value="P_typ_ATPase_HD_dom"/>
</dbReference>
<feature type="transmembrane region" description="Helical" evidence="17">
    <location>
        <begin position="431"/>
        <end position="453"/>
    </location>
</feature>
<dbReference type="EMBL" id="QICM01000036">
    <property type="protein sequence ID" value="PXV62261.1"/>
    <property type="molecule type" value="Genomic_DNA"/>
</dbReference>
<comment type="catalytic activity">
    <reaction evidence="15">
        <text>Zn(2+)(in) + ATP + H2O = Zn(2+)(out) + ADP + phosphate + H(+)</text>
        <dbReference type="Rhea" id="RHEA:20621"/>
        <dbReference type="ChEBI" id="CHEBI:15377"/>
        <dbReference type="ChEBI" id="CHEBI:15378"/>
        <dbReference type="ChEBI" id="CHEBI:29105"/>
        <dbReference type="ChEBI" id="CHEBI:30616"/>
        <dbReference type="ChEBI" id="CHEBI:43474"/>
        <dbReference type="ChEBI" id="CHEBI:456216"/>
        <dbReference type="EC" id="7.2.2.12"/>
    </reaction>
</comment>
<protein>
    <submittedName>
        <fullName evidence="20">Cd2+/Zn2+-exporting ATPase</fullName>
    </submittedName>
</protein>
<evidence type="ECO:0000256" key="8">
    <source>
        <dbReference type="ARBA" id="ARBA00022741"/>
    </source>
</evidence>
<dbReference type="NCBIfam" id="TIGR01525">
    <property type="entry name" value="ATPase-IB_hvy"/>
    <property type="match status" value="1"/>
</dbReference>
<dbReference type="InterPro" id="IPR008250">
    <property type="entry name" value="ATPase_P-typ_transduc_dom_A_sf"/>
</dbReference>
<evidence type="ECO:0000313" key="23">
    <source>
        <dbReference type="Proteomes" id="UP000198612"/>
    </source>
</evidence>
<dbReference type="InterPro" id="IPR036163">
    <property type="entry name" value="HMA_dom_sf"/>
</dbReference>
<evidence type="ECO:0000313" key="21">
    <source>
        <dbReference type="EMBL" id="SDG11449.1"/>
    </source>
</evidence>
<dbReference type="Gene3D" id="3.40.50.1000">
    <property type="entry name" value="HAD superfamily/HAD-like"/>
    <property type="match status" value="1"/>
</dbReference>
<dbReference type="InterPro" id="IPR018303">
    <property type="entry name" value="ATPase_P-typ_P_site"/>
</dbReference>
<keyword evidence="13 17" id="KW-1133">Transmembrane helix</keyword>
<keyword evidence="9" id="KW-0862">Zinc</keyword>
<dbReference type="AlphaFoldDB" id="A0A1G7RMN9"/>
<dbReference type="PROSITE" id="PS00154">
    <property type="entry name" value="ATPASE_E1_E2"/>
    <property type="match status" value="1"/>
</dbReference>
<comment type="catalytic activity">
    <reaction evidence="16">
        <text>Cd(2+)(in) + ATP + H2O = Cd(2+)(out) + ADP + phosphate + H(+)</text>
        <dbReference type="Rhea" id="RHEA:12132"/>
        <dbReference type="ChEBI" id="CHEBI:15377"/>
        <dbReference type="ChEBI" id="CHEBI:15378"/>
        <dbReference type="ChEBI" id="CHEBI:30616"/>
        <dbReference type="ChEBI" id="CHEBI:43474"/>
        <dbReference type="ChEBI" id="CHEBI:48775"/>
        <dbReference type="ChEBI" id="CHEBI:456216"/>
        <dbReference type="EC" id="7.2.2.21"/>
    </reaction>
</comment>
<dbReference type="RefSeq" id="WP_089655573.1">
    <property type="nucleotide sequence ID" value="NZ_FNBJ01000048.1"/>
</dbReference>
<dbReference type="GO" id="GO:0005886">
    <property type="term" value="C:plasma membrane"/>
    <property type="evidence" value="ECO:0007669"/>
    <property type="project" value="UniProtKB-SubCell"/>
</dbReference>
<keyword evidence="7 17" id="KW-0479">Metal-binding</keyword>
<evidence type="ECO:0000256" key="5">
    <source>
        <dbReference type="ARBA" id="ARBA00022553"/>
    </source>
</evidence>
<keyword evidence="24" id="KW-1185">Reference proteome</keyword>
<reference evidence="23 24" key="1">
    <citation type="submission" date="2016-10" db="EMBL/GenBank/DDBJ databases">
        <authorList>
            <person name="Varghese N."/>
            <person name="Submissions S."/>
        </authorList>
    </citation>
    <scope>NUCLEOTIDE SEQUENCE [LARGE SCALE GENOMIC DNA]</scope>
    <source>
        <strain evidence="21 24">WG2</strain>
        <strain evidence="22 23">WG5</strain>
    </source>
</reference>
<feature type="transmembrane region" description="Helical" evidence="17">
    <location>
        <begin position="227"/>
        <end position="246"/>
    </location>
</feature>
<dbReference type="Gene3D" id="3.40.1110.10">
    <property type="entry name" value="Calcium-transporting ATPase, cytoplasmic domain N"/>
    <property type="match status" value="1"/>
</dbReference>
<evidence type="ECO:0000256" key="15">
    <source>
        <dbReference type="ARBA" id="ARBA00047308"/>
    </source>
</evidence>
<keyword evidence="6 17" id="KW-0812">Transmembrane</keyword>
<dbReference type="SFLD" id="SFLDG00002">
    <property type="entry name" value="C1.7:_P-type_atpase_like"/>
    <property type="match status" value="1"/>
</dbReference>
<dbReference type="NCBIfam" id="TIGR01494">
    <property type="entry name" value="ATPase_P-type"/>
    <property type="match status" value="1"/>
</dbReference>
<dbReference type="InterPro" id="IPR051014">
    <property type="entry name" value="Cation_Transport_ATPase_IB"/>
</dbReference>
<dbReference type="SUPFAM" id="SSF56784">
    <property type="entry name" value="HAD-like"/>
    <property type="match status" value="1"/>
</dbReference>
<proteinExistence type="inferred from homology"/>
<dbReference type="GO" id="GO:0008551">
    <property type="term" value="F:P-type cadmium transporter activity"/>
    <property type="evidence" value="ECO:0007669"/>
    <property type="project" value="UniProtKB-EC"/>
</dbReference>
<evidence type="ECO:0000256" key="12">
    <source>
        <dbReference type="ARBA" id="ARBA00022967"/>
    </source>
</evidence>
<feature type="domain" description="HMA" evidence="19">
    <location>
        <begin position="90"/>
        <end position="154"/>
    </location>
</feature>
<evidence type="ECO:0000313" key="20">
    <source>
        <dbReference type="EMBL" id="PXV62261.1"/>
    </source>
</evidence>
<evidence type="ECO:0000313" key="25">
    <source>
        <dbReference type="Proteomes" id="UP000247389"/>
    </source>
</evidence>
<dbReference type="SUPFAM" id="SSF55008">
    <property type="entry name" value="HMA, heavy metal-associated domain"/>
    <property type="match status" value="2"/>
</dbReference>
<name>A0A1G7RMN9_9FIRM</name>
<evidence type="ECO:0000256" key="11">
    <source>
        <dbReference type="ARBA" id="ARBA00022842"/>
    </source>
</evidence>
<feature type="transmembrane region" description="Helical" evidence="17">
    <location>
        <begin position="195"/>
        <end position="215"/>
    </location>
</feature>
<dbReference type="Proteomes" id="UP000199519">
    <property type="component" value="Unassembled WGS sequence"/>
</dbReference>
<dbReference type="EMBL" id="FOHG01000047">
    <property type="protein sequence ID" value="SET24060.1"/>
    <property type="molecule type" value="Genomic_DNA"/>
</dbReference>
<keyword evidence="14 17" id="KW-0472">Membrane</keyword>
<dbReference type="GO" id="GO:0016887">
    <property type="term" value="F:ATP hydrolysis activity"/>
    <property type="evidence" value="ECO:0007669"/>
    <property type="project" value="InterPro"/>
</dbReference>
<dbReference type="InterPro" id="IPR023214">
    <property type="entry name" value="HAD_sf"/>
</dbReference>
<dbReference type="Proteomes" id="UP000198612">
    <property type="component" value="Unassembled WGS sequence"/>
</dbReference>
<dbReference type="GO" id="GO:0005524">
    <property type="term" value="F:ATP binding"/>
    <property type="evidence" value="ECO:0007669"/>
    <property type="project" value="UniProtKB-UniRule"/>
</dbReference>
<evidence type="ECO:0000313" key="22">
    <source>
        <dbReference type="EMBL" id="SET24060.1"/>
    </source>
</evidence>
<evidence type="ECO:0000256" key="10">
    <source>
        <dbReference type="ARBA" id="ARBA00022840"/>
    </source>
</evidence>
<dbReference type="InterPro" id="IPR006121">
    <property type="entry name" value="HMA_dom"/>
</dbReference>
<keyword evidence="5" id="KW-0597">Phosphoprotein</keyword>
<keyword evidence="10 17" id="KW-0067">ATP-binding</keyword>
<dbReference type="PANTHER" id="PTHR48085">
    <property type="entry name" value="CADMIUM/ZINC-TRANSPORTING ATPASE HMA2-RELATED"/>
    <property type="match status" value="1"/>
</dbReference>
<dbReference type="SFLD" id="SFLDF00027">
    <property type="entry name" value="p-type_atpase"/>
    <property type="match status" value="1"/>
</dbReference>
<comment type="subcellular location">
    <subcellularLocation>
        <location evidence="1">Cell membrane</location>
        <topology evidence="1">Multi-pass membrane protein</topology>
    </subcellularLocation>
</comment>
<dbReference type="PANTHER" id="PTHR48085:SF5">
    <property type="entry name" value="CADMIUM_ZINC-TRANSPORTING ATPASE HMA4-RELATED"/>
    <property type="match status" value="1"/>
</dbReference>
<dbReference type="Gene3D" id="2.70.150.10">
    <property type="entry name" value="Calcium-transporting ATPase, cytoplasmic transduction domain A"/>
    <property type="match status" value="1"/>
</dbReference>
<dbReference type="SFLD" id="SFLDS00003">
    <property type="entry name" value="Haloacid_Dehalogenase"/>
    <property type="match status" value="1"/>
</dbReference>
<evidence type="ECO:0000256" key="1">
    <source>
        <dbReference type="ARBA" id="ARBA00004651"/>
    </source>
</evidence>
<keyword evidence="3 17" id="KW-1003">Cell membrane</keyword>
<dbReference type="Pfam" id="PF00702">
    <property type="entry name" value="Hydrolase"/>
    <property type="match status" value="1"/>
</dbReference>
<dbReference type="Proteomes" id="UP000247389">
    <property type="component" value="Unassembled WGS sequence"/>
</dbReference>
<evidence type="ECO:0000256" key="16">
    <source>
        <dbReference type="ARBA" id="ARBA00049338"/>
    </source>
</evidence>
<evidence type="ECO:0000256" key="2">
    <source>
        <dbReference type="ARBA" id="ARBA00006024"/>
    </source>
</evidence>